<comment type="similarity">
    <text evidence="1">Belongs to the villin/gelsolin family.</text>
</comment>
<evidence type="ECO:0000256" key="3">
    <source>
        <dbReference type="ARBA" id="ARBA00022737"/>
    </source>
</evidence>
<dbReference type="STRING" id="13249.T1I6E0"/>
<dbReference type="HOGENOM" id="CLU_097318_0_0_1"/>
<dbReference type="SUPFAM" id="SSF55753">
    <property type="entry name" value="Actin depolymerizing proteins"/>
    <property type="match status" value="1"/>
</dbReference>
<keyword evidence="6" id="KW-1185">Reference proteome</keyword>
<dbReference type="Pfam" id="PF02209">
    <property type="entry name" value="VHP"/>
    <property type="match status" value="1"/>
</dbReference>
<dbReference type="Gene3D" id="1.10.950.10">
    <property type="entry name" value="Villin headpiece domain"/>
    <property type="match status" value="1"/>
</dbReference>
<reference evidence="5" key="1">
    <citation type="submission" date="2015-05" db="UniProtKB">
        <authorList>
            <consortium name="EnsemblMetazoa"/>
        </authorList>
    </citation>
    <scope>IDENTIFICATION</scope>
</reference>
<dbReference type="InterPro" id="IPR003128">
    <property type="entry name" value="Villin_headpiece"/>
</dbReference>
<accession>T1I6E0</accession>
<dbReference type="PRINTS" id="PR00597">
    <property type="entry name" value="GELSOLIN"/>
</dbReference>
<dbReference type="InterPro" id="IPR029006">
    <property type="entry name" value="ADF-H/Gelsolin-like_dom_sf"/>
</dbReference>
<dbReference type="PANTHER" id="PTHR11977">
    <property type="entry name" value="VILLIN"/>
    <property type="match status" value="1"/>
</dbReference>
<evidence type="ECO:0000256" key="2">
    <source>
        <dbReference type="ARBA" id="ARBA00022467"/>
    </source>
</evidence>
<dbReference type="EMBL" id="ACPB03027300">
    <property type="status" value="NOT_ANNOTATED_CDS"/>
    <property type="molecule type" value="Genomic_DNA"/>
</dbReference>
<dbReference type="InParanoid" id="T1I6E0"/>
<dbReference type="EnsemblMetazoa" id="RPRC011859-RA">
    <property type="protein sequence ID" value="RPRC011859-PA"/>
    <property type="gene ID" value="RPRC011859"/>
</dbReference>
<dbReference type="CDD" id="cd11291">
    <property type="entry name" value="gelsolin_S6_like"/>
    <property type="match status" value="1"/>
</dbReference>
<dbReference type="PANTHER" id="PTHR11977:SF130">
    <property type="entry name" value="SEVERIN"/>
    <property type="match status" value="1"/>
</dbReference>
<dbReference type="AlphaFoldDB" id="T1I6E0"/>
<dbReference type="eggNOG" id="KOG0443">
    <property type="taxonomic scope" value="Eukaryota"/>
</dbReference>
<evidence type="ECO:0000313" key="5">
    <source>
        <dbReference type="EnsemblMetazoa" id="RPRC011859-PA"/>
    </source>
</evidence>
<dbReference type="GO" id="GO:0015629">
    <property type="term" value="C:actin cytoskeleton"/>
    <property type="evidence" value="ECO:0007669"/>
    <property type="project" value="TreeGrafter"/>
</dbReference>
<protein>
    <submittedName>
        <fullName evidence="5">HP domain-containing protein</fullName>
    </submittedName>
</protein>
<dbReference type="InterPro" id="IPR007122">
    <property type="entry name" value="Villin/Gelsolin"/>
</dbReference>
<sequence length="250" mass="29264">MAKNLAKTLTAGELIVLYEGLEKPDFWKILGNEGVYANMRSKKCVAKVSSTRLFHCSNKNGTLKVEEIMDFNQSDLVPEDVMILDVFHSLFLWIGKRAHREEKSKSLDFAFEYLETDPCKRKSDIPIIQMNQGSEPPIFTGFFSYWDPELWEKSKTFEEIRKEMDAQKPALQVDLIVAENIPNFNECEKYPLEILLERDPEKLPSGVDYQHKEIYLSSEEFFDVFGIKYKEFSNLPKWKQEYMKKKVGLF</sequence>
<dbReference type="SMART" id="SM00153">
    <property type="entry name" value="VHP"/>
    <property type="match status" value="1"/>
</dbReference>
<dbReference type="GO" id="GO:0051693">
    <property type="term" value="P:actin filament capping"/>
    <property type="evidence" value="ECO:0007669"/>
    <property type="project" value="UniProtKB-KW"/>
</dbReference>
<name>T1I6E0_RHOPR</name>
<evidence type="ECO:0000313" key="6">
    <source>
        <dbReference type="Proteomes" id="UP000015103"/>
    </source>
</evidence>
<dbReference type="Gene3D" id="3.40.20.10">
    <property type="entry name" value="Severin"/>
    <property type="match status" value="1"/>
</dbReference>
<dbReference type="SMART" id="SM00262">
    <property type="entry name" value="GEL"/>
    <property type="match status" value="1"/>
</dbReference>
<organism evidence="5 6">
    <name type="scientific">Rhodnius prolixus</name>
    <name type="common">Triatomid bug</name>
    <dbReference type="NCBI Taxonomy" id="13249"/>
    <lineage>
        <taxon>Eukaryota</taxon>
        <taxon>Metazoa</taxon>
        <taxon>Ecdysozoa</taxon>
        <taxon>Arthropoda</taxon>
        <taxon>Hexapoda</taxon>
        <taxon>Insecta</taxon>
        <taxon>Pterygota</taxon>
        <taxon>Neoptera</taxon>
        <taxon>Paraneoptera</taxon>
        <taxon>Hemiptera</taxon>
        <taxon>Heteroptera</taxon>
        <taxon>Panheteroptera</taxon>
        <taxon>Cimicomorpha</taxon>
        <taxon>Reduviidae</taxon>
        <taxon>Triatominae</taxon>
        <taxon>Rhodnius</taxon>
    </lineage>
</organism>
<dbReference type="SUPFAM" id="SSF47050">
    <property type="entry name" value="VHP, Villin headpiece domain"/>
    <property type="match status" value="1"/>
</dbReference>
<dbReference type="GO" id="GO:0008154">
    <property type="term" value="P:actin polymerization or depolymerization"/>
    <property type="evidence" value="ECO:0007669"/>
    <property type="project" value="TreeGrafter"/>
</dbReference>
<keyword evidence="3" id="KW-0677">Repeat</keyword>
<dbReference type="OMA" id="DCAREYL"/>
<evidence type="ECO:0000256" key="4">
    <source>
        <dbReference type="ARBA" id="ARBA00023203"/>
    </source>
</evidence>
<dbReference type="VEuPathDB" id="VectorBase:RPRC011859"/>
<keyword evidence="2" id="KW-0117">Actin capping</keyword>
<dbReference type="Pfam" id="PF00626">
    <property type="entry name" value="Gelsolin"/>
    <property type="match status" value="1"/>
</dbReference>
<dbReference type="InterPro" id="IPR007123">
    <property type="entry name" value="Gelsolin-like_dom"/>
</dbReference>
<dbReference type="FunFam" id="3.40.20.10:FF:000005">
    <property type="entry name" value="Gelsolin"/>
    <property type="match status" value="1"/>
</dbReference>
<proteinExistence type="inferred from homology"/>
<dbReference type="PROSITE" id="PS51089">
    <property type="entry name" value="HP"/>
    <property type="match status" value="1"/>
</dbReference>
<keyword evidence="4" id="KW-0009">Actin-binding</keyword>
<dbReference type="GO" id="GO:0051015">
    <property type="term" value="F:actin filament binding"/>
    <property type="evidence" value="ECO:0007669"/>
    <property type="project" value="InterPro"/>
</dbReference>
<dbReference type="InterPro" id="IPR036886">
    <property type="entry name" value="Villin_headpiece_dom_sf"/>
</dbReference>
<dbReference type="GO" id="GO:0005737">
    <property type="term" value="C:cytoplasm"/>
    <property type="evidence" value="ECO:0007669"/>
    <property type="project" value="TreeGrafter"/>
</dbReference>
<evidence type="ECO:0000256" key="1">
    <source>
        <dbReference type="ARBA" id="ARBA00008418"/>
    </source>
</evidence>
<dbReference type="Proteomes" id="UP000015103">
    <property type="component" value="Unassembled WGS sequence"/>
</dbReference>